<feature type="compositionally biased region" description="Basic and acidic residues" evidence="1">
    <location>
        <begin position="49"/>
        <end position="63"/>
    </location>
</feature>
<name>A0AAW0TV06_SCYPA</name>
<feature type="compositionally biased region" description="Polar residues" evidence="1">
    <location>
        <begin position="33"/>
        <end position="47"/>
    </location>
</feature>
<gene>
    <name evidence="2" type="ORF">O3P69_017270</name>
</gene>
<evidence type="ECO:0000313" key="3">
    <source>
        <dbReference type="Proteomes" id="UP001487740"/>
    </source>
</evidence>
<keyword evidence="3" id="KW-1185">Reference proteome</keyword>
<evidence type="ECO:0000256" key="1">
    <source>
        <dbReference type="SAM" id="MobiDB-lite"/>
    </source>
</evidence>
<sequence>MSIGKASEGGESLDGPLQQAASVEHQHEIFGKNLQSGNSQSDVTPNGRTEWKASRSSDSEQHRSLQCQAEEQVKTQPPLPPPAPNCPLFAASCRVSSSDHLLQERRNSCLLQLRHPRRVFTERKTNLTVAAAAFTAEETLPRPGTMYSPDKMISSKPLGAPISSNGPAAFTGRYSPTYRSPDPMRRCMNNAPVSEASRRPDHLVDTAIPPRASVPPWRASYRDT</sequence>
<dbReference type="Proteomes" id="UP001487740">
    <property type="component" value="Unassembled WGS sequence"/>
</dbReference>
<evidence type="ECO:0000313" key="2">
    <source>
        <dbReference type="EMBL" id="KAK8391618.1"/>
    </source>
</evidence>
<reference evidence="2 3" key="1">
    <citation type="submission" date="2023-03" db="EMBL/GenBank/DDBJ databases">
        <title>High-quality genome of Scylla paramamosain provides insights in environmental adaptation.</title>
        <authorList>
            <person name="Zhang L."/>
        </authorList>
    </citation>
    <scope>NUCLEOTIDE SEQUENCE [LARGE SCALE GENOMIC DNA]</scope>
    <source>
        <strain evidence="2">LZ_2023a</strain>
        <tissue evidence="2">Muscle</tissue>
    </source>
</reference>
<dbReference type="AlphaFoldDB" id="A0AAW0TV06"/>
<feature type="region of interest" description="Disordered" evidence="1">
    <location>
        <begin position="1"/>
        <end position="83"/>
    </location>
</feature>
<accession>A0AAW0TV06</accession>
<protein>
    <submittedName>
        <fullName evidence="2">Uncharacterized protein</fullName>
    </submittedName>
</protein>
<comment type="caution">
    <text evidence="2">The sequence shown here is derived from an EMBL/GenBank/DDBJ whole genome shotgun (WGS) entry which is preliminary data.</text>
</comment>
<feature type="region of interest" description="Disordered" evidence="1">
    <location>
        <begin position="171"/>
        <end position="224"/>
    </location>
</feature>
<organism evidence="2 3">
    <name type="scientific">Scylla paramamosain</name>
    <name type="common">Mud crab</name>
    <dbReference type="NCBI Taxonomy" id="85552"/>
    <lineage>
        <taxon>Eukaryota</taxon>
        <taxon>Metazoa</taxon>
        <taxon>Ecdysozoa</taxon>
        <taxon>Arthropoda</taxon>
        <taxon>Crustacea</taxon>
        <taxon>Multicrustacea</taxon>
        <taxon>Malacostraca</taxon>
        <taxon>Eumalacostraca</taxon>
        <taxon>Eucarida</taxon>
        <taxon>Decapoda</taxon>
        <taxon>Pleocyemata</taxon>
        <taxon>Brachyura</taxon>
        <taxon>Eubrachyura</taxon>
        <taxon>Portunoidea</taxon>
        <taxon>Portunidae</taxon>
        <taxon>Portuninae</taxon>
        <taxon>Scylla</taxon>
    </lineage>
</organism>
<proteinExistence type="predicted"/>
<dbReference type="EMBL" id="JARAKH010000024">
    <property type="protein sequence ID" value="KAK8391618.1"/>
    <property type="molecule type" value="Genomic_DNA"/>
</dbReference>